<dbReference type="AlphaFoldDB" id="A0A3N4IAY3"/>
<dbReference type="EMBL" id="ML119676">
    <property type="protein sequence ID" value="RPA81828.1"/>
    <property type="molecule type" value="Genomic_DNA"/>
</dbReference>
<sequence>MQFRKLVTTLILLDLYRKGLISNAAQGPFLSQLLRFCSTERDNDTKELPIKVWLERYTSAIIGRSVFDLFLARLWELTSIEFLFVFLESHRNALETRRGLRTSSLSRRDLRFSSRSPFGIVIRRGLHTLSSVKFAEIATLCATIIHFRESLTQLCRHAQVSRITSSLMGSAGNSWLAQRVCSVSGVRAWTGQAKRQPTTGTGRSSVARPSLSRVMCSGNYNGAVEACMVQGVNPFLCSLDRGNASLSLGWCHYHAQMLVDTYFACASSARFLLQESISAMHANVLEIVPQTAQFEHLHSSSLRRGWNSSVRDITSGSVGLKLETCSLPDSCSGFRRIAHCLRCYLFSRYCLSNSYSTRRTRIGRVRLHQQTSFRLSHFSRAFENFESFNQLYVASCSRPILVYFDPTKLSKYRLLGSSLLLTLLRIGSGSGSGRCLANDNVTYSLIVLTLILNHHGEFEASLEILEGIMPVLLENSDHALHGAIFSQIADCLLGACRGRKSKRSGINKCMDMLDRSAHAFAQAGNIRARLEILSKKARLLHYVRERDVRNRTLQMWRHINASFNSRMPLPSSWI</sequence>
<organism evidence="5 6">
    <name type="scientific">Ascobolus immersus RN42</name>
    <dbReference type="NCBI Taxonomy" id="1160509"/>
    <lineage>
        <taxon>Eukaryota</taxon>
        <taxon>Fungi</taxon>
        <taxon>Dikarya</taxon>
        <taxon>Ascomycota</taxon>
        <taxon>Pezizomycotina</taxon>
        <taxon>Pezizomycetes</taxon>
        <taxon>Pezizales</taxon>
        <taxon>Ascobolaceae</taxon>
        <taxon>Ascobolus</taxon>
    </lineage>
</organism>
<dbReference type="GO" id="GO:0045842">
    <property type="term" value="P:positive regulation of mitotic metaphase/anaphase transition"/>
    <property type="evidence" value="ECO:0007669"/>
    <property type="project" value="TreeGrafter"/>
</dbReference>
<evidence type="ECO:0000256" key="3">
    <source>
        <dbReference type="ARBA" id="ARBA00022786"/>
    </source>
</evidence>
<evidence type="ECO:0000313" key="6">
    <source>
        <dbReference type="Proteomes" id="UP000275078"/>
    </source>
</evidence>
<name>A0A3N4IAY3_ASCIM</name>
<evidence type="ECO:0008006" key="7">
    <source>
        <dbReference type="Google" id="ProtNLM"/>
    </source>
</evidence>
<keyword evidence="6" id="KW-1185">Reference proteome</keyword>
<keyword evidence="3" id="KW-0833">Ubl conjugation pathway</keyword>
<dbReference type="GO" id="GO:0031145">
    <property type="term" value="P:anaphase-promoting complex-dependent catabolic process"/>
    <property type="evidence" value="ECO:0007669"/>
    <property type="project" value="TreeGrafter"/>
</dbReference>
<keyword evidence="4" id="KW-0131">Cell cycle</keyword>
<protein>
    <recommendedName>
        <fullName evidence="7">Anaphase-promoting complex subunit 5</fullName>
    </recommendedName>
</protein>
<reference evidence="5 6" key="1">
    <citation type="journal article" date="2018" name="Nat. Ecol. Evol.">
        <title>Pezizomycetes genomes reveal the molecular basis of ectomycorrhizal truffle lifestyle.</title>
        <authorList>
            <person name="Murat C."/>
            <person name="Payen T."/>
            <person name="Noel B."/>
            <person name="Kuo A."/>
            <person name="Morin E."/>
            <person name="Chen J."/>
            <person name="Kohler A."/>
            <person name="Krizsan K."/>
            <person name="Balestrini R."/>
            <person name="Da Silva C."/>
            <person name="Montanini B."/>
            <person name="Hainaut M."/>
            <person name="Levati E."/>
            <person name="Barry K.W."/>
            <person name="Belfiori B."/>
            <person name="Cichocki N."/>
            <person name="Clum A."/>
            <person name="Dockter R.B."/>
            <person name="Fauchery L."/>
            <person name="Guy J."/>
            <person name="Iotti M."/>
            <person name="Le Tacon F."/>
            <person name="Lindquist E.A."/>
            <person name="Lipzen A."/>
            <person name="Malagnac F."/>
            <person name="Mello A."/>
            <person name="Molinier V."/>
            <person name="Miyauchi S."/>
            <person name="Poulain J."/>
            <person name="Riccioni C."/>
            <person name="Rubini A."/>
            <person name="Sitrit Y."/>
            <person name="Splivallo R."/>
            <person name="Traeger S."/>
            <person name="Wang M."/>
            <person name="Zifcakova L."/>
            <person name="Wipf D."/>
            <person name="Zambonelli A."/>
            <person name="Paolocci F."/>
            <person name="Nowrousian M."/>
            <person name="Ottonello S."/>
            <person name="Baldrian P."/>
            <person name="Spatafora J.W."/>
            <person name="Henrissat B."/>
            <person name="Nagy L.G."/>
            <person name="Aury J.M."/>
            <person name="Wincker P."/>
            <person name="Grigoriev I.V."/>
            <person name="Bonfante P."/>
            <person name="Martin F.M."/>
        </authorList>
    </citation>
    <scope>NUCLEOTIDE SEQUENCE [LARGE SCALE GENOMIC DNA]</scope>
    <source>
        <strain evidence="5 6">RN42</strain>
    </source>
</reference>
<dbReference type="Proteomes" id="UP000275078">
    <property type="component" value="Unassembled WGS sequence"/>
</dbReference>
<gene>
    <name evidence="5" type="ORF">BJ508DRAFT_106886</name>
</gene>
<dbReference type="GO" id="GO:0005680">
    <property type="term" value="C:anaphase-promoting complex"/>
    <property type="evidence" value="ECO:0007669"/>
    <property type="project" value="InterPro"/>
</dbReference>
<dbReference type="GO" id="GO:0051301">
    <property type="term" value="P:cell division"/>
    <property type="evidence" value="ECO:0007669"/>
    <property type="project" value="UniProtKB-KW"/>
</dbReference>
<dbReference type="OrthoDB" id="2504561at2759"/>
<dbReference type="InterPro" id="IPR037679">
    <property type="entry name" value="Apc5"/>
</dbReference>
<keyword evidence="2" id="KW-0498">Mitosis</keyword>
<dbReference type="STRING" id="1160509.A0A3N4IAY3"/>
<keyword evidence="1" id="KW-0132">Cell division</keyword>
<evidence type="ECO:0000256" key="2">
    <source>
        <dbReference type="ARBA" id="ARBA00022776"/>
    </source>
</evidence>
<dbReference type="GO" id="GO:0070979">
    <property type="term" value="P:protein K11-linked ubiquitination"/>
    <property type="evidence" value="ECO:0007669"/>
    <property type="project" value="TreeGrafter"/>
</dbReference>
<evidence type="ECO:0000256" key="4">
    <source>
        <dbReference type="ARBA" id="ARBA00023306"/>
    </source>
</evidence>
<evidence type="ECO:0000256" key="1">
    <source>
        <dbReference type="ARBA" id="ARBA00022618"/>
    </source>
</evidence>
<dbReference type="PANTHER" id="PTHR12830:SF9">
    <property type="entry name" value="ANAPHASE-PROMOTING COMPLEX SUBUNIT 5"/>
    <property type="match status" value="1"/>
</dbReference>
<proteinExistence type="predicted"/>
<evidence type="ECO:0000313" key="5">
    <source>
        <dbReference type="EMBL" id="RPA81828.1"/>
    </source>
</evidence>
<accession>A0A3N4IAY3</accession>
<dbReference type="PANTHER" id="PTHR12830">
    <property type="entry name" value="ANAPHASE-PROMOTING COMPLEX SUBUNIT 5"/>
    <property type="match status" value="1"/>
</dbReference>